<name>A0ABT6F6F0_9BACT</name>
<feature type="domain" description="Aldehyde dehydrogenase" evidence="2">
    <location>
        <begin position="9"/>
        <end position="463"/>
    </location>
</feature>
<dbReference type="EMBL" id="JARRAG010000001">
    <property type="protein sequence ID" value="MDG3003140.1"/>
    <property type="molecule type" value="Genomic_DNA"/>
</dbReference>
<dbReference type="Proteomes" id="UP001216907">
    <property type="component" value="Unassembled WGS sequence"/>
</dbReference>
<dbReference type="InterPro" id="IPR016161">
    <property type="entry name" value="Ald_DH/histidinol_DH"/>
</dbReference>
<comment type="caution">
    <text evidence="3">The sequence shown here is derived from an EMBL/GenBank/DDBJ whole genome shotgun (WGS) entry which is preliminary data.</text>
</comment>
<evidence type="ECO:0000259" key="2">
    <source>
        <dbReference type="Pfam" id="PF00171"/>
    </source>
</evidence>
<dbReference type="InterPro" id="IPR016163">
    <property type="entry name" value="Ald_DH_C"/>
</dbReference>
<dbReference type="InterPro" id="IPR016162">
    <property type="entry name" value="Ald_DH_N"/>
</dbReference>
<dbReference type="InterPro" id="IPR015590">
    <property type="entry name" value="Aldehyde_DH_dom"/>
</dbReference>
<dbReference type="Pfam" id="PF00171">
    <property type="entry name" value="Aldedh"/>
    <property type="match status" value="1"/>
</dbReference>
<evidence type="ECO:0000313" key="4">
    <source>
        <dbReference type="Proteomes" id="UP001216907"/>
    </source>
</evidence>
<sequence length="500" mass="52880">MATALDESLITRNPATGAEIGRVAATSPDAVAAVVERSTRAQASWAEAPWRERRALVDRWRRILSRDAREWAELIRDEIGKPAVEAMAGDVIPTLDALRWTVKNGGAALADERLGPSWQRFLLTPTGRLRWRPLGVVGMIGTWNYPLFLNAGPMAQALAAGCGVVWKPSELAIASAARLQASLLEAGTPEGLVGIVQGGGDVGRALLESPIAKMVFTGGVETGRRALETVAARGVSAVIELSGFDPAVVLPGADVESTARSLLWAAFVGCGQTCVAVKRILVVGDPAPLARALAEATGRLRVGDPARPGIDVGPMIHDQARSRLDRTIRATVEAGAEILAGGRPIEGPGCFYAPTLLMARSPEPERVLEGAFGPVLLIRGFADVDRAVEAANASRMALAASVWGADRKAARAVAERIVAGMVCVNEAVTPTASAAAPFGGFKASGFGRTHGLLGLREFVAPQVVFERRAGGFRPQLFPYKPSGVVDGYLEFYRRLFHPRA</sequence>
<evidence type="ECO:0000313" key="3">
    <source>
        <dbReference type="EMBL" id="MDG3003140.1"/>
    </source>
</evidence>
<organism evidence="3 4">
    <name type="scientific">Paludisphaera mucosa</name>
    <dbReference type="NCBI Taxonomy" id="3030827"/>
    <lineage>
        <taxon>Bacteria</taxon>
        <taxon>Pseudomonadati</taxon>
        <taxon>Planctomycetota</taxon>
        <taxon>Planctomycetia</taxon>
        <taxon>Isosphaerales</taxon>
        <taxon>Isosphaeraceae</taxon>
        <taxon>Paludisphaera</taxon>
    </lineage>
</organism>
<gene>
    <name evidence="3" type="ORF">PZE19_05120</name>
</gene>
<protein>
    <submittedName>
        <fullName evidence="3">Aldehyde dehydrogenase family protein</fullName>
    </submittedName>
</protein>
<dbReference type="RefSeq" id="WP_277859496.1">
    <property type="nucleotide sequence ID" value="NZ_JARRAG010000001.1"/>
</dbReference>
<dbReference type="SUPFAM" id="SSF53720">
    <property type="entry name" value="ALDH-like"/>
    <property type="match status" value="1"/>
</dbReference>
<dbReference type="Gene3D" id="3.40.309.10">
    <property type="entry name" value="Aldehyde Dehydrogenase, Chain A, domain 2"/>
    <property type="match status" value="1"/>
</dbReference>
<evidence type="ECO:0000256" key="1">
    <source>
        <dbReference type="ARBA" id="ARBA00023002"/>
    </source>
</evidence>
<accession>A0ABT6F6F0</accession>
<dbReference type="Gene3D" id="3.40.605.10">
    <property type="entry name" value="Aldehyde Dehydrogenase, Chain A, domain 1"/>
    <property type="match status" value="1"/>
</dbReference>
<dbReference type="PANTHER" id="PTHR11699">
    <property type="entry name" value="ALDEHYDE DEHYDROGENASE-RELATED"/>
    <property type="match status" value="1"/>
</dbReference>
<reference evidence="3 4" key="1">
    <citation type="submission" date="2023-03" db="EMBL/GenBank/DDBJ databases">
        <title>Paludisphaera mucosa sp. nov. a novel planctomycete from northern fen.</title>
        <authorList>
            <person name="Ivanova A."/>
        </authorList>
    </citation>
    <scope>NUCLEOTIDE SEQUENCE [LARGE SCALE GENOMIC DNA]</scope>
    <source>
        <strain evidence="3 4">Pla2</strain>
    </source>
</reference>
<keyword evidence="4" id="KW-1185">Reference proteome</keyword>
<proteinExistence type="predicted"/>
<keyword evidence="1" id="KW-0560">Oxidoreductase</keyword>